<dbReference type="Pfam" id="PF07743">
    <property type="entry name" value="HSCB_C"/>
    <property type="match status" value="1"/>
</dbReference>
<evidence type="ECO:0000256" key="2">
    <source>
        <dbReference type="ARBA" id="ARBA00023186"/>
    </source>
</evidence>
<evidence type="ECO:0000256" key="1">
    <source>
        <dbReference type="ARBA" id="ARBA00010476"/>
    </source>
</evidence>
<evidence type="ECO:0000313" key="7">
    <source>
        <dbReference type="Proteomes" id="UP000199305"/>
    </source>
</evidence>
<dbReference type="Proteomes" id="UP000199305">
    <property type="component" value="Unassembled WGS sequence"/>
</dbReference>
<dbReference type="InterPro" id="IPR036386">
    <property type="entry name" value="HscB_C_sf"/>
</dbReference>
<dbReference type="GO" id="GO:0006457">
    <property type="term" value="P:protein folding"/>
    <property type="evidence" value="ECO:0007669"/>
    <property type="project" value="UniProtKB-UniRule"/>
</dbReference>
<keyword evidence="7" id="KW-1185">Reference proteome</keyword>
<dbReference type="SUPFAM" id="SSF47144">
    <property type="entry name" value="HSC20 (HSCB), C-terminal oligomerisation domain"/>
    <property type="match status" value="1"/>
</dbReference>
<evidence type="ECO:0000313" key="6">
    <source>
        <dbReference type="EMBL" id="SDJ83822.1"/>
    </source>
</evidence>
<dbReference type="GO" id="GO:0051087">
    <property type="term" value="F:protein-folding chaperone binding"/>
    <property type="evidence" value="ECO:0007669"/>
    <property type="project" value="InterPro"/>
</dbReference>
<dbReference type="RefSeq" id="WP_091509129.1">
    <property type="nucleotide sequence ID" value="NZ_FNFH01000002.1"/>
</dbReference>
<dbReference type="InterPro" id="IPR001623">
    <property type="entry name" value="DnaJ_domain"/>
</dbReference>
<dbReference type="CDD" id="cd06257">
    <property type="entry name" value="DnaJ"/>
    <property type="match status" value="1"/>
</dbReference>
<dbReference type="GO" id="GO:0001671">
    <property type="term" value="F:ATPase activator activity"/>
    <property type="evidence" value="ECO:0007669"/>
    <property type="project" value="InterPro"/>
</dbReference>
<dbReference type="NCBIfam" id="TIGR00714">
    <property type="entry name" value="hscB"/>
    <property type="match status" value="1"/>
</dbReference>
<dbReference type="GO" id="GO:1990230">
    <property type="term" value="C:iron-sulfur cluster transfer complex"/>
    <property type="evidence" value="ECO:0007669"/>
    <property type="project" value="TreeGrafter"/>
</dbReference>
<sequence>MTQQLNYFEIFGLKPGFSVDREALATRYRELQREFHPDRYAAKSDREQMLAMQYATRINEAHNVLREPVARAGYLLELAGVEISPEQTTADAEFLMQQMLLRERLEEVRGEADPEAALDALSREVGDLFTAEQDRFGRLFVDGELEGASDSLLKMQFLAKLQRQVEELEEDLLGDF</sequence>
<dbReference type="InterPro" id="IPR036869">
    <property type="entry name" value="J_dom_sf"/>
</dbReference>
<comment type="similarity">
    <text evidence="1 4">Belongs to the HscB family.</text>
</comment>
<comment type="subunit">
    <text evidence="4">Interacts with HscA and stimulates its ATPase activity.</text>
</comment>
<dbReference type="STRING" id="658219.SAMN05216212_0912"/>
<dbReference type="SUPFAM" id="SSF46565">
    <property type="entry name" value="Chaperone J-domain"/>
    <property type="match status" value="1"/>
</dbReference>
<proteinExistence type="inferred from homology"/>
<dbReference type="OrthoDB" id="287587at2"/>
<protein>
    <recommendedName>
        <fullName evidence="4">Co-chaperone protein HscB homolog</fullName>
    </recommendedName>
</protein>
<name>A0A1G8WZP2_9GAMM</name>
<evidence type="ECO:0000256" key="4">
    <source>
        <dbReference type="HAMAP-Rule" id="MF_00682"/>
    </source>
</evidence>
<feature type="domain" description="J" evidence="5">
    <location>
        <begin position="6"/>
        <end position="78"/>
    </location>
</feature>
<dbReference type="Gene3D" id="1.20.1280.20">
    <property type="entry name" value="HscB, C-terminal domain"/>
    <property type="match status" value="1"/>
</dbReference>
<dbReference type="AlphaFoldDB" id="A0A1G8WZP2"/>
<dbReference type="InterPro" id="IPR009073">
    <property type="entry name" value="HscB_oligo_C"/>
</dbReference>
<evidence type="ECO:0000256" key="3">
    <source>
        <dbReference type="ARBA" id="ARBA00025596"/>
    </source>
</evidence>
<dbReference type="EMBL" id="FNFH01000002">
    <property type="protein sequence ID" value="SDJ83822.1"/>
    <property type="molecule type" value="Genomic_DNA"/>
</dbReference>
<dbReference type="PANTHER" id="PTHR14021:SF15">
    <property type="entry name" value="IRON-SULFUR CLUSTER CO-CHAPERONE PROTEIN HSCB"/>
    <property type="match status" value="1"/>
</dbReference>
<dbReference type="PROSITE" id="PS50076">
    <property type="entry name" value="DNAJ_2"/>
    <property type="match status" value="1"/>
</dbReference>
<dbReference type="Gene3D" id="1.10.287.110">
    <property type="entry name" value="DnaJ domain"/>
    <property type="match status" value="1"/>
</dbReference>
<dbReference type="GO" id="GO:0051259">
    <property type="term" value="P:protein complex oligomerization"/>
    <property type="evidence" value="ECO:0007669"/>
    <property type="project" value="InterPro"/>
</dbReference>
<evidence type="ECO:0000259" key="5">
    <source>
        <dbReference type="PROSITE" id="PS50076"/>
    </source>
</evidence>
<dbReference type="GO" id="GO:0044571">
    <property type="term" value="P:[2Fe-2S] cluster assembly"/>
    <property type="evidence" value="ECO:0007669"/>
    <property type="project" value="InterPro"/>
</dbReference>
<dbReference type="SMART" id="SM00271">
    <property type="entry name" value="DnaJ"/>
    <property type="match status" value="1"/>
</dbReference>
<dbReference type="Pfam" id="PF00226">
    <property type="entry name" value="DnaJ"/>
    <property type="match status" value="1"/>
</dbReference>
<accession>A0A1G8WZP2</accession>
<keyword evidence="2 4" id="KW-0143">Chaperone</keyword>
<organism evidence="6 7">
    <name type="scientific">Microbulbifer yueqingensis</name>
    <dbReference type="NCBI Taxonomy" id="658219"/>
    <lineage>
        <taxon>Bacteria</taxon>
        <taxon>Pseudomonadati</taxon>
        <taxon>Pseudomonadota</taxon>
        <taxon>Gammaproteobacteria</taxon>
        <taxon>Cellvibrionales</taxon>
        <taxon>Microbulbiferaceae</taxon>
        <taxon>Microbulbifer</taxon>
    </lineage>
</organism>
<reference evidence="7" key="1">
    <citation type="submission" date="2016-10" db="EMBL/GenBank/DDBJ databases">
        <authorList>
            <person name="Varghese N."/>
            <person name="Submissions S."/>
        </authorList>
    </citation>
    <scope>NUCLEOTIDE SEQUENCE [LARGE SCALE GENOMIC DNA]</scope>
    <source>
        <strain evidence="7">CGMCC 1.10658</strain>
    </source>
</reference>
<comment type="function">
    <text evidence="3 4">Co-chaperone involved in the maturation of iron-sulfur cluster-containing proteins. Seems to help targeting proteins to be folded toward HscA.</text>
</comment>
<dbReference type="PANTHER" id="PTHR14021">
    <property type="entry name" value="IRON-SULFUR CLUSTER CO-CHAPERONE PROTEIN HSCB"/>
    <property type="match status" value="1"/>
</dbReference>
<dbReference type="HAMAP" id="MF_00682">
    <property type="entry name" value="HscB"/>
    <property type="match status" value="1"/>
</dbReference>
<dbReference type="InterPro" id="IPR004640">
    <property type="entry name" value="HscB"/>
</dbReference>
<gene>
    <name evidence="4" type="primary">hscB</name>
    <name evidence="6" type="ORF">SAMN05216212_0912</name>
</gene>